<gene>
    <name evidence="1" type="primary">Dana\GF13342</name>
    <name evidence="1" type="synonym">dana_GLEANR_13356</name>
    <name evidence="1" type="ORF">GF13342</name>
</gene>
<dbReference type="Proteomes" id="UP000007801">
    <property type="component" value="Unassembled WGS sequence"/>
</dbReference>
<name>B3MC31_DROAN</name>
<dbReference type="PANTHER" id="PTHR20898">
    <property type="entry name" value="DAEDALUS ON 3-RELATED-RELATED"/>
    <property type="match status" value="1"/>
</dbReference>
<evidence type="ECO:0000313" key="2">
    <source>
        <dbReference type="Proteomes" id="UP000007801"/>
    </source>
</evidence>
<dbReference type="Pfam" id="PF06477">
    <property type="entry name" value="DUF1091"/>
    <property type="match status" value="1"/>
</dbReference>
<dbReference type="HOGENOM" id="CLU_116900_0_0_1"/>
<dbReference type="OrthoDB" id="7845501at2759"/>
<dbReference type="EMBL" id="CH902619">
    <property type="protein sequence ID" value="EDV37218.2"/>
    <property type="molecule type" value="Genomic_DNA"/>
</dbReference>
<dbReference type="InterPro" id="IPR010512">
    <property type="entry name" value="DUF1091"/>
</dbReference>
<dbReference type="STRING" id="7217.B3MC31"/>
<organism evidence="1 2">
    <name type="scientific">Drosophila ananassae</name>
    <name type="common">Fruit fly</name>
    <dbReference type="NCBI Taxonomy" id="7217"/>
    <lineage>
        <taxon>Eukaryota</taxon>
        <taxon>Metazoa</taxon>
        <taxon>Ecdysozoa</taxon>
        <taxon>Arthropoda</taxon>
        <taxon>Hexapoda</taxon>
        <taxon>Insecta</taxon>
        <taxon>Pterygota</taxon>
        <taxon>Neoptera</taxon>
        <taxon>Endopterygota</taxon>
        <taxon>Diptera</taxon>
        <taxon>Brachycera</taxon>
        <taxon>Muscomorpha</taxon>
        <taxon>Ephydroidea</taxon>
        <taxon>Drosophilidae</taxon>
        <taxon>Drosophila</taxon>
        <taxon>Sophophora</taxon>
    </lineage>
</organism>
<reference evidence="1 2" key="1">
    <citation type="journal article" date="2007" name="Nature">
        <title>Evolution of genes and genomes on the Drosophila phylogeny.</title>
        <authorList>
            <consortium name="Drosophila 12 Genomes Consortium"/>
            <person name="Clark A.G."/>
            <person name="Eisen M.B."/>
            <person name="Smith D.R."/>
            <person name="Bergman C.M."/>
            <person name="Oliver B."/>
            <person name="Markow T.A."/>
            <person name="Kaufman T.C."/>
            <person name="Kellis M."/>
            <person name="Gelbart W."/>
            <person name="Iyer V.N."/>
            <person name="Pollard D.A."/>
            <person name="Sackton T.B."/>
            <person name="Larracuente A.M."/>
            <person name="Singh N.D."/>
            <person name="Abad J.P."/>
            <person name="Abt D.N."/>
            <person name="Adryan B."/>
            <person name="Aguade M."/>
            <person name="Akashi H."/>
            <person name="Anderson W.W."/>
            <person name="Aquadro C.F."/>
            <person name="Ardell D.H."/>
            <person name="Arguello R."/>
            <person name="Artieri C.G."/>
            <person name="Barbash D.A."/>
            <person name="Barker D."/>
            <person name="Barsanti P."/>
            <person name="Batterham P."/>
            <person name="Batzoglou S."/>
            <person name="Begun D."/>
            <person name="Bhutkar A."/>
            <person name="Blanco E."/>
            <person name="Bosak S.A."/>
            <person name="Bradley R.K."/>
            <person name="Brand A.D."/>
            <person name="Brent M.R."/>
            <person name="Brooks A.N."/>
            <person name="Brown R.H."/>
            <person name="Butlin R.K."/>
            <person name="Caggese C."/>
            <person name="Calvi B.R."/>
            <person name="Bernardo de Carvalho A."/>
            <person name="Caspi A."/>
            <person name="Castrezana S."/>
            <person name="Celniker S.E."/>
            <person name="Chang J.L."/>
            <person name="Chapple C."/>
            <person name="Chatterji S."/>
            <person name="Chinwalla A."/>
            <person name="Civetta A."/>
            <person name="Clifton S.W."/>
            <person name="Comeron J.M."/>
            <person name="Costello J.C."/>
            <person name="Coyne J.A."/>
            <person name="Daub J."/>
            <person name="David R.G."/>
            <person name="Delcher A.L."/>
            <person name="Delehaunty K."/>
            <person name="Do C.B."/>
            <person name="Ebling H."/>
            <person name="Edwards K."/>
            <person name="Eickbush T."/>
            <person name="Evans J.D."/>
            <person name="Filipski A."/>
            <person name="Findeiss S."/>
            <person name="Freyhult E."/>
            <person name="Fulton L."/>
            <person name="Fulton R."/>
            <person name="Garcia A.C."/>
            <person name="Gardiner A."/>
            <person name="Garfield D.A."/>
            <person name="Garvin B.E."/>
            <person name="Gibson G."/>
            <person name="Gilbert D."/>
            <person name="Gnerre S."/>
            <person name="Godfrey J."/>
            <person name="Good R."/>
            <person name="Gotea V."/>
            <person name="Gravely B."/>
            <person name="Greenberg A.J."/>
            <person name="Griffiths-Jones S."/>
            <person name="Gross S."/>
            <person name="Guigo R."/>
            <person name="Gustafson E.A."/>
            <person name="Haerty W."/>
            <person name="Hahn M.W."/>
            <person name="Halligan D.L."/>
            <person name="Halpern A.L."/>
            <person name="Halter G.M."/>
            <person name="Han M.V."/>
            <person name="Heger A."/>
            <person name="Hillier L."/>
            <person name="Hinrichs A.S."/>
            <person name="Holmes I."/>
            <person name="Hoskins R.A."/>
            <person name="Hubisz M.J."/>
            <person name="Hultmark D."/>
            <person name="Huntley M.A."/>
            <person name="Jaffe D.B."/>
            <person name="Jagadeeshan S."/>
            <person name="Jeck W.R."/>
            <person name="Johnson J."/>
            <person name="Jones C.D."/>
            <person name="Jordan W.C."/>
            <person name="Karpen G.H."/>
            <person name="Kataoka E."/>
            <person name="Keightley P.D."/>
            <person name="Kheradpour P."/>
            <person name="Kirkness E.F."/>
            <person name="Koerich L.B."/>
            <person name="Kristiansen K."/>
            <person name="Kudrna D."/>
            <person name="Kulathinal R.J."/>
            <person name="Kumar S."/>
            <person name="Kwok R."/>
            <person name="Lander E."/>
            <person name="Langley C.H."/>
            <person name="Lapoint R."/>
            <person name="Lazzaro B.P."/>
            <person name="Lee S.J."/>
            <person name="Levesque L."/>
            <person name="Li R."/>
            <person name="Lin C.F."/>
            <person name="Lin M.F."/>
            <person name="Lindblad-Toh K."/>
            <person name="Llopart A."/>
            <person name="Long M."/>
            <person name="Low L."/>
            <person name="Lozovsky E."/>
            <person name="Lu J."/>
            <person name="Luo M."/>
            <person name="Machado C.A."/>
            <person name="Makalowski W."/>
            <person name="Marzo M."/>
            <person name="Matsuda M."/>
            <person name="Matzkin L."/>
            <person name="McAllister B."/>
            <person name="McBride C.S."/>
            <person name="McKernan B."/>
            <person name="McKernan K."/>
            <person name="Mendez-Lago M."/>
            <person name="Minx P."/>
            <person name="Mollenhauer M.U."/>
            <person name="Montooth K."/>
            <person name="Mount S.M."/>
            <person name="Mu X."/>
            <person name="Myers E."/>
            <person name="Negre B."/>
            <person name="Newfeld S."/>
            <person name="Nielsen R."/>
            <person name="Noor M.A."/>
            <person name="O'Grady P."/>
            <person name="Pachter L."/>
            <person name="Papaceit M."/>
            <person name="Parisi M.J."/>
            <person name="Parisi M."/>
            <person name="Parts L."/>
            <person name="Pedersen J.S."/>
            <person name="Pesole G."/>
            <person name="Phillippy A.M."/>
            <person name="Ponting C.P."/>
            <person name="Pop M."/>
            <person name="Porcelli D."/>
            <person name="Powell J.R."/>
            <person name="Prohaska S."/>
            <person name="Pruitt K."/>
            <person name="Puig M."/>
            <person name="Quesneville H."/>
            <person name="Ram K.R."/>
            <person name="Rand D."/>
            <person name="Rasmussen M.D."/>
            <person name="Reed L.K."/>
            <person name="Reenan R."/>
            <person name="Reily A."/>
            <person name="Remington K.A."/>
            <person name="Rieger T.T."/>
            <person name="Ritchie M.G."/>
            <person name="Robin C."/>
            <person name="Rogers Y.H."/>
            <person name="Rohde C."/>
            <person name="Rozas J."/>
            <person name="Rubenfield M.J."/>
            <person name="Ruiz A."/>
            <person name="Russo S."/>
            <person name="Salzberg S.L."/>
            <person name="Sanchez-Gracia A."/>
            <person name="Saranga D.J."/>
            <person name="Sato H."/>
            <person name="Schaeffer S.W."/>
            <person name="Schatz M.C."/>
            <person name="Schlenke T."/>
            <person name="Schwartz R."/>
            <person name="Segarra C."/>
            <person name="Singh R.S."/>
            <person name="Sirot L."/>
            <person name="Sirota M."/>
            <person name="Sisneros N.B."/>
            <person name="Smith C.D."/>
            <person name="Smith T.F."/>
            <person name="Spieth J."/>
            <person name="Stage D.E."/>
            <person name="Stark A."/>
            <person name="Stephan W."/>
            <person name="Strausberg R.L."/>
            <person name="Strempel S."/>
            <person name="Sturgill D."/>
            <person name="Sutton G."/>
            <person name="Sutton G.G."/>
            <person name="Tao W."/>
            <person name="Teichmann S."/>
            <person name="Tobari Y.N."/>
            <person name="Tomimura Y."/>
            <person name="Tsolas J.M."/>
            <person name="Valente V.L."/>
            <person name="Venter E."/>
            <person name="Venter J.C."/>
            <person name="Vicario S."/>
            <person name="Vieira F.G."/>
            <person name="Vilella A.J."/>
            <person name="Villasante A."/>
            <person name="Walenz B."/>
            <person name="Wang J."/>
            <person name="Wasserman M."/>
            <person name="Watts T."/>
            <person name="Wilson D."/>
            <person name="Wilson R.K."/>
            <person name="Wing R.A."/>
            <person name="Wolfner M.F."/>
            <person name="Wong A."/>
            <person name="Wong G.K."/>
            <person name="Wu C.I."/>
            <person name="Wu G."/>
            <person name="Yamamoto D."/>
            <person name="Yang H.P."/>
            <person name="Yang S.P."/>
            <person name="Yorke J.A."/>
            <person name="Yoshida K."/>
            <person name="Zdobnov E."/>
            <person name="Zhang P."/>
            <person name="Zhang Y."/>
            <person name="Zimin A.V."/>
            <person name="Baldwin J."/>
            <person name="Abdouelleil A."/>
            <person name="Abdulkadir J."/>
            <person name="Abebe A."/>
            <person name="Abera B."/>
            <person name="Abreu J."/>
            <person name="Acer S.C."/>
            <person name="Aftuck L."/>
            <person name="Alexander A."/>
            <person name="An P."/>
            <person name="Anderson E."/>
            <person name="Anderson S."/>
            <person name="Arachi H."/>
            <person name="Azer M."/>
            <person name="Bachantsang P."/>
            <person name="Barry A."/>
            <person name="Bayul T."/>
            <person name="Berlin A."/>
            <person name="Bessette D."/>
            <person name="Bloom T."/>
            <person name="Blye J."/>
            <person name="Boguslavskiy L."/>
            <person name="Bonnet C."/>
            <person name="Boukhgalter B."/>
            <person name="Bourzgui I."/>
            <person name="Brown A."/>
            <person name="Cahill P."/>
            <person name="Channer S."/>
            <person name="Cheshatsang Y."/>
            <person name="Chuda L."/>
            <person name="Citroen M."/>
            <person name="Collymore A."/>
            <person name="Cooke P."/>
            <person name="Costello M."/>
            <person name="D'Aco K."/>
            <person name="Daza R."/>
            <person name="De Haan G."/>
            <person name="DeGray S."/>
            <person name="DeMaso C."/>
            <person name="Dhargay N."/>
            <person name="Dooley K."/>
            <person name="Dooley E."/>
            <person name="Doricent M."/>
            <person name="Dorje P."/>
            <person name="Dorjee K."/>
            <person name="Dupes A."/>
            <person name="Elong R."/>
            <person name="Falk J."/>
            <person name="Farina A."/>
            <person name="Faro S."/>
            <person name="Ferguson D."/>
            <person name="Fisher S."/>
            <person name="Foley C.D."/>
            <person name="Franke A."/>
            <person name="Friedrich D."/>
            <person name="Gadbois L."/>
            <person name="Gearin G."/>
            <person name="Gearin C.R."/>
            <person name="Giannoukos G."/>
            <person name="Goode T."/>
            <person name="Graham J."/>
            <person name="Grandbois E."/>
            <person name="Grewal S."/>
            <person name="Gyaltsen K."/>
            <person name="Hafez N."/>
            <person name="Hagos B."/>
            <person name="Hall J."/>
            <person name="Henson C."/>
            <person name="Hollinger A."/>
            <person name="Honan T."/>
            <person name="Huard M.D."/>
            <person name="Hughes L."/>
            <person name="Hurhula B."/>
            <person name="Husby M.E."/>
            <person name="Kamat A."/>
            <person name="Kanga B."/>
            <person name="Kashin S."/>
            <person name="Khazanovich D."/>
            <person name="Kisner P."/>
            <person name="Lance K."/>
            <person name="Lara M."/>
            <person name="Lee W."/>
            <person name="Lennon N."/>
            <person name="Letendre F."/>
            <person name="LeVine R."/>
            <person name="Lipovsky A."/>
            <person name="Liu X."/>
            <person name="Liu J."/>
            <person name="Liu S."/>
            <person name="Lokyitsang T."/>
            <person name="Lokyitsang Y."/>
            <person name="Lubonja R."/>
            <person name="Lui A."/>
            <person name="MacDonald P."/>
            <person name="Magnisalis V."/>
            <person name="Maru K."/>
            <person name="Matthews C."/>
            <person name="McCusker W."/>
            <person name="McDonough S."/>
            <person name="Mehta T."/>
            <person name="Meldrim J."/>
            <person name="Meneus L."/>
            <person name="Mihai O."/>
            <person name="Mihalev A."/>
            <person name="Mihova T."/>
            <person name="Mittelman R."/>
            <person name="Mlenga V."/>
            <person name="Montmayeur A."/>
            <person name="Mulrain L."/>
            <person name="Navidi A."/>
            <person name="Naylor J."/>
            <person name="Negash T."/>
            <person name="Nguyen T."/>
            <person name="Nguyen N."/>
            <person name="Nicol R."/>
            <person name="Norbu C."/>
            <person name="Norbu N."/>
            <person name="Novod N."/>
            <person name="O'Neill B."/>
            <person name="Osman S."/>
            <person name="Markiewicz E."/>
            <person name="Oyono O.L."/>
            <person name="Patti C."/>
            <person name="Phunkhang P."/>
            <person name="Pierre F."/>
            <person name="Priest M."/>
            <person name="Raghuraman S."/>
            <person name="Rege F."/>
            <person name="Reyes R."/>
            <person name="Rise C."/>
            <person name="Rogov P."/>
            <person name="Ross K."/>
            <person name="Ryan E."/>
            <person name="Settipalli S."/>
            <person name="Shea T."/>
            <person name="Sherpa N."/>
            <person name="Shi L."/>
            <person name="Shih D."/>
            <person name="Sparrow T."/>
            <person name="Spaulding J."/>
            <person name="Stalker J."/>
            <person name="Stange-Thomann N."/>
            <person name="Stavropoulos S."/>
            <person name="Stone C."/>
            <person name="Strader C."/>
            <person name="Tesfaye S."/>
            <person name="Thomson T."/>
            <person name="Thoulutsang Y."/>
            <person name="Thoulutsang D."/>
            <person name="Topham K."/>
            <person name="Topping I."/>
            <person name="Tsamla T."/>
            <person name="Vassiliev H."/>
            <person name="Vo A."/>
            <person name="Wangchuk T."/>
            <person name="Wangdi T."/>
            <person name="Weiand M."/>
            <person name="Wilkinson J."/>
            <person name="Wilson A."/>
            <person name="Yadav S."/>
            <person name="Young G."/>
            <person name="Yu Q."/>
            <person name="Zembek L."/>
            <person name="Zhong D."/>
            <person name="Zimmer A."/>
            <person name="Zwirko Z."/>
            <person name="Jaffe D.B."/>
            <person name="Alvarez P."/>
            <person name="Brockman W."/>
            <person name="Butler J."/>
            <person name="Chin C."/>
            <person name="Gnerre S."/>
            <person name="Grabherr M."/>
            <person name="Kleber M."/>
            <person name="Mauceli E."/>
            <person name="MacCallum I."/>
        </authorList>
    </citation>
    <scope>NUCLEOTIDE SEQUENCE [LARGE SCALE GENOMIC DNA]</scope>
    <source>
        <strain evidence="2">Tucson 14024-0371.13</strain>
    </source>
</reference>
<proteinExistence type="predicted"/>
<sequence length="165" mass="19971">MQMFDLFNQIRGLFEFNNVRCIVRDKKFMEYDYCFLKSVNRTYKYMSLKTKIHRLPIEDCVTMVQIRLRENRRILYNFDVKLDGCKFLRDRSNVVANWLYQIFEPFSNMNHTCPYNHDIVLEKVPVQYVNKLIQTVIPDGRYYINSTWIVGGVTRTDFLIYFTKA</sequence>
<protein>
    <submittedName>
        <fullName evidence="1">Uncharacterized protein</fullName>
    </submittedName>
</protein>
<dbReference type="InParanoid" id="B3MC31"/>
<dbReference type="PANTHER" id="PTHR20898:SF0">
    <property type="entry name" value="DAEDALUS ON 3-RELATED"/>
    <property type="match status" value="1"/>
</dbReference>
<evidence type="ECO:0000313" key="1">
    <source>
        <dbReference type="EMBL" id="EDV37218.2"/>
    </source>
</evidence>
<accession>B3MC31</accession>
<dbReference type="eggNOG" id="ENOG502T6TZ">
    <property type="taxonomic scope" value="Eukaryota"/>
</dbReference>
<dbReference type="AlphaFoldDB" id="B3MC31"/>
<dbReference type="SMART" id="SM00697">
    <property type="entry name" value="DM8"/>
    <property type="match status" value="1"/>
</dbReference>
<keyword evidence="2" id="KW-1185">Reference proteome</keyword>